<dbReference type="RefSeq" id="XP_020551756.1">
    <property type="nucleotide sequence ID" value="XM_020696097.1"/>
</dbReference>
<dbReference type="PANTHER" id="PTHR47863">
    <property type="entry name" value="RING/FYVE/PHD ZINC FINGER SUPERFAMILY PROTEIN"/>
    <property type="match status" value="1"/>
</dbReference>
<dbReference type="SMART" id="SM00249">
    <property type="entry name" value="PHD"/>
    <property type="match status" value="1"/>
</dbReference>
<dbReference type="Proteomes" id="UP000504604">
    <property type="component" value="Linkage group LG8"/>
</dbReference>
<dbReference type="PANTHER" id="PTHR47863:SF4">
    <property type="entry name" value="RING_FYVE_PHD ZINC FINGER SUPERFAMILY PROTEIN"/>
    <property type="match status" value="1"/>
</dbReference>
<dbReference type="SUPFAM" id="SSF46689">
    <property type="entry name" value="Homeodomain-like"/>
    <property type="match status" value="1"/>
</dbReference>
<dbReference type="InterPro" id="IPR011011">
    <property type="entry name" value="Znf_FYVE_PHD"/>
</dbReference>
<feature type="region of interest" description="Disordered" evidence="4">
    <location>
        <begin position="712"/>
        <end position="841"/>
    </location>
</feature>
<feature type="compositionally biased region" description="Polar residues" evidence="4">
    <location>
        <begin position="748"/>
        <end position="758"/>
    </location>
</feature>
<feature type="region of interest" description="Disordered" evidence="4">
    <location>
        <begin position="270"/>
        <end position="402"/>
    </location>
</feature>
<protein>
    <submittedName>
        <fullName evidence="7">Uncharacterized protein LOC105168847 isoform X2</fullName>
    </submittedName>
</protein>
<dbReference type="InterPro" id="IPR009057">
    <property type="entry name" value="Homeodomain-like_sf"/>
</dbReference>
<accession>A0A8M8V6L4</accession>
<evidence type="ECO:0000256" key="3">
    <source>
        <dbReference type="ARBA" id="ARBA00022833"/>
    </source>
</evidence>
<name>A0A8M8V6L4_SESIN</name>
<sequence length="929" mass="103572">MDCQHSCTSPLPRIWVIETLAHSNRVDTSLLLDLLEKTPEISDEFGNNARESVSLRILESFIVQGGPANPVSSASSKKIRLNPSDRCEDVLRLILTEMPPPHPKRAGPEIMKWDLQPFIEHKRSTLAKSALQQLKDAILTGSYCFLASLKGQSGLPVRNQPEHEAQVDDGDCNGMKQRLEGCRTNDIHLLNRDLADENLVPVNRKRKATSENAGGNSCQDHILSENGCETGILSVKKYKHDRGCSEQHVGGRLTSAGIDTQVADTVCLQDHGGDRCSSRRETHVEGMALDRPPEGDNSKSTSSNGLVGTDEVLPREKQIPHSDTEPNNKSEGEQEQANDKKGATGDKEGICDSKRTTEDVDKVQNTQRNILDVGEVEDISSDSDGKNDDRTAIATNNNASPGRLCAYSHDSLETTNLRDQNLSSDTSKRDKEERCSLGKETIVEVDGRNVPPGDGYIECISSKVLVGHDEVLPQKKHAACSGTEVPNENFEPSPDPDGENAEGDKNGSHGLTTANEDMDKFEQNVLLRNDQNVDEAVEDVNISSDSDGYYDERSNIDTKKRRFLSSQCTYSQDSLATTDWRELNLCMKCNKGGKLLVCSSNSCPLVIHESCFGSDATFDTKGKFYCPFCAYSQAISKYMEVKKKVSLARKDFATFICLGSPKEKKEPSQRSCRLKQDHLEQDDDFPESNELNKGDVVEKVSNCQHRKRLEFEQAGPSEHPGNSPHFGGKAVDSTNRLARTLSKDKQGGETTRQESQSPKVHGRNQRAARAIRKSRGESTSFQASRRPEVNEKQKHANTRSKKEVQCPPETDLPYENKSSPSSHSTDSEEIPEEENEDSSVSKYFIRVRKQEKQCSYPAIPQLRRKRLPWTSAEEETLKKGMRLYCSPYDKIIPWKKILEFGANVFEQSRTTMDLKDKWRNMCKGTPKSK</sequence>
<gene>
    <name evidence="7" type="primary">LOC105168847</name>
</gene>
<dbReference type="InterPro" id="IPR013083">
    <property type="entry name" value="Znf_RING/FYVE/PHD"/>
</dbReference>
<feature type="compositionally biased region" description="Basic and acidic residues" evidence="4">
    <location>
        <begin position="312"/>
        <end position="362"/>
    </location>
</feature>
<organism evidence="6 7">
    <name type="scientific">Sesamum indicum</name>
    <name type="common">Oriental sesame</name>
    <name type="synonym">Sesamum orientale</name>
    <dbReference type="NCBI Taxonomy" id="4182"/>
    <lineage>
        <taxon>Eukaryota</taxon>
        <taxon>Viridiplantae</taxon>
        <taxon>Streptophyta</taxon>
        <taxon>Embryophyta</taxon>
        <taxon>Tracheophyta</taxon>
        <taxon>Spermatophyta</taxon>
        <taxon>Magnoliopsida</taxon>
        <taxon>eudicotyledons</taxon>
        <taxon>Gunneridae</taxon>
        <taxon>Pentapetalae</taxon>
        <taxon>asterids</taxon>
        <taxon>lamiids</taxon>
        <taxon>Lamiales</taxon>
        <taxon>Pedaliaceae</taxon>
        <taxon>Sesamum</taxon>
    </lineage>
</organism>
<dbReference type="InterPro" id="IPR001965">
    <property type="entry name" value="Znf_PHD"/>
</dbReference>
<evidence type="ECO:0000256" key="1">
    <source>
        <dbReference type="ARBA" id="ARBA00022723"/>
    </source>
</evidence>
<keyword evidence="1" id="KW-0479">Metal-binding</keyword>
<dbReference type="SUPFAM" id="SSF57903">
    <property type="entry name" value="FYVE/PHD zinc finger"/>
    <property type="match status" value="1"/>
</dbReference>
<evidence type="ECO:0000259" key="5">
    <source>
        <dbReference type="PROSITE" id="PS50090"/>
    </source>
</evidence>
<dbReference type="AlphaFoldDB" id="A0A8M8V6L4"/>
<evidence type="ECO:0000256" key="4">
    <source>
        <dbReference type="SAM" id="MobiDB-lite"/>
    </source>
</evidence>
<evidence type="ECO:0000313" key="6">
    <source>
        <dbReference type="Proteomes" id="UP000504604"/>
    </source>
</evidence>
<evidence type="ECO:0000256" key="2">
    <source>
        <dbReference type="ARBA" id="ARBA00022771"/>
    </source>
</evidence>
<reference evidence="7" key="1">
    <citation type="submission" date="2025-08" db="UniProtKB">
        <authorList>
            <consortium name="RefSeq"/>
        </authorList>
    </citation>
    <scope>IDENTIFICATION</scope>
</reference>
<dbReference type="InterPro" id="IPR001005">
    <property type="entry name" value="SANT/Myb"/>
</dbReference>
<feature type="region of interest" description="Disordered" evidence="4">
    <location>
        <begin position="477"/>
        <end position="514"/>
    </location>
</feature>
<proteinExistence type="predicted"/>
<feature type="compositionally biased region" description="Acidic residues" evidence="4">
    <location>
        <begin position="827"/>
        <end position="837"/>
    </location>
</feature>
<dbReference type="GeneID" id="105168847"/>
<keyword evidence="3" id="KW-0862">Zinc</keyword>
<dbReference type="Gene3D" id="3.30.40.10">
    <property type="entry name" value="Zinc/RING finger domain, C3HC4 (zinc finger)"/>
    <property type="match status" value="1"/>
</dbReference>
<keyword evidence="2" id="KW-0863">Zinc-finger</keyword>
<feature type="domain" description="Myb-like" evidence="5">
    <location>
        <begin position="861"/>
        <end position="922"/>
    </location>
</feature>
<dbReference type="GO" id="GO:0008270">
    <property type="term" value="F:zinc ion binding"/>
    <property type="evidence" value="ECO:0007669"/>
    <property type="project" value="UniProtKB-KW"/>
</dbReference>
<feature type="compositionally biased region" description="Basic and acidic residues" evidence="4">
    <location>
        <begin position="785"/>
        <end position="804"/>
    </location>
</feature>
<dbReference type="PROSITE" id="PS50090">
    <property type="entry name" value="MYB_LIKE"/>
    <property type="match status" value="1"/>
</dbReference>
<evidence type="ECO:0000313" key="7">
    <source>
        <dbReference type="RefSeq" id="XP_020551756.1"/>
    </source>
</evidence>
<keyword evidence="6" id="KW-1185">Reference proteome</keyword>
<feature type="compositionally biased region" description="Basic residues" evidence="4">
    <location>
        <begin position="760"/>
        <end position="773"/>
    </location>
</feature>
<dbReference type="Gene3D" id="1.10.10.60">
    <property type="entry name" value="Homeodomain-like"/>
    <property type="match status" value="1"/>
</dbReference>
<dbReference type="CDD" id="cd11660">
    <property type="entry name" value="SANT_TRF"/>
    <property type="match status" value="1"/>
</dbReference>
<feature type="compositionally biased region" description="Basic and acidic residues" evidence="4">
    <location>
        <begin position="271"/>
        <end position="284"/>
    </location>
</feature>